<organism evidence="1 2">
    <name type="scientific">Thiobacter aerophilum</name>
    <dbReference type="NCBI Taxonomy" id="3121275"/>
    <lineage>
        <taxon>Bacteria</taxon>
        <taxon>Pseudomonadati</taxon>
        <taxon>Pseudomonadota</taxon>
        <taxon>Betaproteobacteria</taxon>
        <taxon>Burkholderiales</taxon>
        <taxon>Thiobacteraceae</taxon>
        <taxon>Thiobacter</taxon>
    </lineage>
</organism>
<evidence type="ECO:0000313" key="2">
    <source>
        <dbReference type="Proteomes" id="UP001482231"/>
    </source>
</evidence>
<dbReference type="EMBL" id="JBAJEX010000001">
    <property type="protein sequence ID" value="MEO1766056.1"/>
    <property type="molecule type" value="Genomic_DNA"/>
</dbReference>
<dbReference type="InterPro" id="IPR021327">
    <property type="entry name" value="DUF2934"/>
</dbReference>
<reference evidence="1 2" key="1">
    <citation type="submission" date="2024-02" db="EMBL/GenBank/DDBJ databases">
        <title>New thermophilic sulfur-oxidizing bacteria from a hot springs of the Uzon caldera (Kamchatka, Russia).</title>
        <authorList>
            <person name="Dukat A.M."/>
            <person name="Elcheninov A.G."/>
            <person name="Frolov E.N."/>
        </authorList>
    </citation>
    <scope>NUCLEOTIDE SEQUENCE [LARGE SCALE GENOMIC DNA]</scope>
    <source>
        <strain evidence="1 2">AK1</strain>
    </source>
</reference>
<keyword evidence="2" id="KW-1185">Reference proteome</keyword>
<dbReference type="Pfam" id="PF11154">
    <property type="entry name" value="DUF2934"/>
    <property type="match status" value="1"/>
</dbReference>
<sequence>MICDAAYFRAERRGFVGGSALEDWLEAEAEIDALLRQMQA</sequence>
<proteinExistence type="predicted"/>
<evidence type="ECO:0000313" key="1">
    <source>
        <dbReference type="EMBL" id="MEO1766056.1"/>
    </source>
</evidence>
<protein>
    <submittedName>
        <fullName evidence="1">DUF2934 domain-containing protein</fullName>
    </submittedName>
</protein>
<comment type="caution">
    <text evidence="1">The sequence shown here is derived from an EMBL/GenBank/DDBJ whole genome shotgun (WGS) entry which is preliminary data.</text>
</comment>
<accession>A0ABV0EBP7</accession>
<dbReference type="Proteomes" id="UP001482231">
    <property type="component" value="Unassembled WGS sequence"/>
</dbReference>
<gene>
    <name evidence="1" type="ORF">V6E02_02360</name>
</gene>
<name>A0ABV0EBP7_9BURK</name>
<dbReference type="RefSeq" id="WP_347306745.1">
    <property type="nucleotide sequence ID" value="NZ_JBAJEX010000001.1"/>
</dbReference>